<name>A0ABD0M596_9CAEN</name>
<dbReference type="AlphaFoldDB" id="A0ABD0M596"/>
<evidence type="ECO:0000256" key="4">
    <source>
        <dbReference type="SAM" id="MobiDB-lite"/>
    </source>
</evidence>
<comment type="caution">
    <text evidence="7">The sequence shown here is derived from an EMBL/GenBank/DDBJ whole genome shotgun (WGS) entry which is preliminary data.</text>
</comment>
<protein>
    <recommendedName>
        <fullName evidence="6">Kazal-like domain-containing protein</fullName>
    </recommendedName>
</protein>
<dbReference type="SUPFAM" id="SSF100895">
    <property type="entry name" value="Kazal-type serine protease inhibitors"/>
    <property type="match status" value="2"/>
</dbReference>
<dbReference type="SMART" id="SM00280">
    <property type="entry name" value="KAZAL"/>
    <property type="match status" value="2"/>
</dbReference>
<dbReference type="Proteomes" id="UP001519460">
    <property type="component" value="Unassembled WGS sequence"/>
</dbReference>
<feature type="compositionally biased region" description="Polar residues" evidence="4">
    <location>
        <begin position="226"/>
        <end position="240"/>
    </location>
</feature>
<keyword evidence="3" id="KW-1015">Disulfide bond</keyword>
<gene>
    <name evidence="7" type="ORF">BaRGS_00001711</name>
</gene>
<keyword evidence="8" id="KW-1185">Reference proteome</keyword>
<feature type="compositionally biased region" description="Basic residues" evidence="4">
    <location>
        <begin position="269"/>
        <end position="304"/>
    </location>
</feature>
<evidence type="ECO:0000256" key="2">
    <source>
        <dbReference type="ARBA" id="ARBA00022900"/>
    </source>
</evidence>
<proteinExistence type="predicted"/>
<evidence type="ECO:0000256" key="1">
    <source>
        <dbReference type="ARBA" id="ARBA00022690"/>
    </source>
</evidence>
<evidence type="ECO:0000256" key="5">
    <source>
        <dbReference type="SAM" id="SignalP"/>
    </source>
</evidence>
<reference evidence="7 8" key="1">
    <citation type="journal article" date="2023" name="Sci. Data">
        <title>Genome assembly of the Korean intertidal mud-creeper Batillaria attramentaria.</title>
        <authorList>
            <person name="Patra A.K."/>
            <person name="Ho P.T."/>
            <person name="Jun S."/>
            <person name="Lee S.J."/>
            <person name="Kim Y."/>
            <person name="Won Y.J."/>
        </authorList>
    </citation>
    <scope>NUCLEOTIDE SEQUENCE [LARGE SCALE GENOMIC DNA]</scope>
    <source>
        <strain evidence="7">Wonlab-2016</strain>
    </source>
</reference>
<evidence type="ECO:0000313" key="7">
    <source>
        <dbReference type="EMBL" id="KAK7506860.1"/>
    </source>
</evidence>
<dbReference type="PROSITE" id="PS51465">
    <property type="entry name" value="KAZAL_2"/>
    <property type="match status" value="2"/>
</dbReference>
<sequence>MAFSCRIIVPFAAVLSVLSFVTVAEATISIKCGVCEESLCPELHYCEGEAVKDHCGCCTVCSSSKYQPHPLIPGVQRQGSACEQVKCPKFKVCVENMQGLPLCTCPSQYICRRRKQRAVCGTDGITYESRCHLRIAACNSGDRIKVDRRGACGDSPLADGKDNTGSGVKRRRACSVTASTCRRRKHKVVCGTDGRTYLSRCLMKAASCQQGVRIKVKSQGVCPRTEVTSTANTVSDSFTAGSGKDAKGRHKGKRGRKDKRKAAEEEKKAARRQRRRERRKQKMEKRRKRRKARGGKGRTRRYKRLSKDQFQRTFGHYTWRY</sequence>
<evidence type="ECO:0000256" key="3">
    <source>
        <dbReference type="ARBA" id="ARBA00023157"/>
    </source>
</evidence>
<evidence type="ECO:0000259" key="6">
    <source>
        <dbReference type="PROSITE" id="PS51465"/>
    </source>
</evidence>
<organism evidence="7 8">
    <name type="scientific">Batillaria attramentaria</name>
    <dbReference type="NCBI Taxonomy" id="370345"/>
    <lineage>
        <taxon>Eukaryota</taxon>
        <taxon>Metazoa</taxon>
        <taxon>Spiralia</taxon>
        <taxon>Lophotrochozoa</taxon>
        <taxon>Mollusca</taxon>
        <taxon>Gastropoda</taxon>
        <taxon>Caenogastropoda</taxon>
        <taxon>Sorbeoconcha</taxon>
        <taxon>Cerithioidea</taxon>
        <taxon>Batillariidae</taxon>
        <taxon>Batillaria</taxon>
    </lineage>
</organism>
<dbReference type="InterPro" id="IPR050653">
    <property type="entry name" value="Prot_Inhib_GrowthFact_Antg"/>
</dbReference>
<keyword evidence="2" id="KW-0722">Serine protease inhibitor</keyword>
<dbReference type="PANTHER" id="PTHR10913:SF45">
    <property type="entry name" value="FOLLISTATIN, ISOFORM A-RELATED"/>
    <property type="match status" value="1"/>
</dbReference>
<dbReference type="GO" id="GO:0004867">
    <property type="term" value="F:serine-type endopeptidase inhibitor activity"/>
    <property type="evidence" value="ECO:0007669"/>
    <property type="project" value="UniProtKB-KW"/>
</dbReference>
<dbReference type="Gene3D" id="3.30.60.30">
    <property type="match status" value="2"/>
</dbReference>
<feature type="region of interest" description="Disordered" evidence="4">
    <location>
        <begin position="219"/>
        <end position="309"/>
    </location>
</feature>
<dbReference type="EMBL" id="JACVVK020000005">
    <property type="protein sequence ID" value="KAK7506860.1"/>
    <property type="molecule type" value="Genomic_DNA"/>
</dbReference>
<feature type="signal peptide" evidence="5">
    <location>
        <begin position="1"/>
        <end position="26"/>
    </location>
</feature>
<keyword evidence="5" id="KW-0732">Signal</keyword>
<feature type="chain" id="PRO_5044787306" description="Kazal-like domain-containing protein" evidence="5">
    <location>
        <begin position="27"/>
        <end position="321"/>
    </location>
</feature>
<feature type="domain" description="Kazal-like" evidence="6">
    <location>
        <begin position="88"/>
        <end position="154"/>
    </location>
</feature>
<dbReference type="Pfam" id="PF07648">
    <property type="entry name" value="Kazal_2"/>
    <property type="match status" value="2"/>
</dbReference>
<dbReference type="InterPro" id="IPR036058">
    <property type="entry name" value="Kazal_dom_sf"/>
</dbReference>
<dbReference type="Gene3D" id="4.10.40.20">
    <property type="match status" value="1"/>
</dbReference>
<evidence type="ECO:0000313" key="8">
    <source>
        <dbReference type="Proteomes" id="UP001519460"/>
    </source>
</evidence>
<accession>A0ABD0M596</accession>
<dbReference type="InterPro" id="IPR002350">
    <property type="entry name" value="Kazal_dom"/>
</dbReference>
<keyword evidence="1" id="KW-0646">Protease inhibitor</keyword>
<dbReference type="CDD" id="cd00104">
    <property type="entry name" value="KAZAL_FS"/>
    <property type="match status" value="2"/>
</dbReference>
<feature type="domain" description="Kazal-like" evidence="6">
    <location>
        <begin position="168"/>
        <end position="224"/>
    </location>
</feature>
<feature type="compositionally biased region" description="Basic residues" evidence="4">
    <location>
        <begin position="247"/>
        <end position="260"/>
    </location>
</feature>
<dbReference type="PANTHER" id="PTHR10913">
    <property type="entry name" value="FOLLISTATIN-RELATED"/>
    <property type="match status" value="1"/>
</dbReference>